<evidence type="ECO:0000256" key="1">
    <source>
        <dbReference type="ARBA" id="ARBA00008455"/>
    </source>
</evidence>
<dbReference type="InterPro" id="IPR013128">
    <property type="entry name" value="Peptidase_C1A"/>
</dbReference>
<dbReference type="SMART" id="SM00645">
    <property type="entry name" value="Pept_C1"/>
    <property type="match status" value="1"/>
</dbReference>
<dbReference type="InterPro" id="IPR000668">
    <property type="entry name" value="Peptidase_C1A_C"/>
</dbReference>
<dbReference type="Proteomes" id="UP000301751">
    <property type="component" value="Unassembled WGS sequence"/>
</dbReference>
<organism evidence="3 4">
    <name type="scientific">Pseudaquabacterium pictum</name>
    <dbReference type="NCBI Taxonomy" id="2315236"/>
    <lineage>
        <taxon>Bacteria</taxon>
        <taxon>Pseudomonadati</taxon>
        <taxon>Pseudomonadota</taxon>
        <taxon>Betaproteobacteria</taxon>
        <taxon>Burkholderiales</taxon>
        <taxon>Sphaerotilaceae</taxon>
        <taxon>Pseudaquabacterium</taxon>
    </lineage>
</organism>
<feature type="domain" description="Peptidase C1A papain C-terminal" evidence="2">
    <location>
        <begin position="48"/>
        <end position="265"/>
    </location>
</feature>
<dbReference type="GO" id="GO:0008234">
    <property type="term" value="F:cysteine-type peptidase activity"/>
    <property type="evidence" value="ECO:0007669"/>
    <property type="project" value="InterPro"/>
</dbReference>
<keyword evidence="4" id="KW-1185">Reference proteome</keyword>
<dbReference type="GO" id="GO:0006508">
    <property type="term" value="P:proteolysis"/>
    <property type="evidence" value="ECO:0007669"/>
    <property type="project" value="InterPro"/>
</dbReference>
<name>A0A480AHV6_9BURK</name>
<reference evidence="4" key="1">
    <citation type="submission" date="2019-03" db="EMBL/GenBank/DDBJ databases">
        <title>Aquabacterium pictum sp.nov., the first bacteriochlorophyll a-containing freshwater bacterium in the genus Aquabacterium of the class Betaproteobacteria.</title>
        <authorList>
            <person name="Hirose S."/>
            <person name="Tank M."/>
            <person name="Hara E."/>
            <person name="Tamaki H."/>
            <person name="Takaichi S."/>
            <person name="Haruta S."/>
            <person name="Hanada S."/>
        </authorList>
    </citation>
    <scope>NUCLEOTIDE SEQUENCE [LARGE SCALE GENOMIC DNA]</scope>
    <source>
        <strain evidence="4">W35</strain>
    </source>
</reference>
<evidence type="ECO:0000313" key="4">
    <source>
        <dbReference type="Proteomes" id="UP000301751"/>
    </source>
</evidence>
<dbReference type="Gene3D" id="3.90.70.10">
    <property type="entry name" value="Cysteine proteinases"/>
    <property type="match status" value="1"/>
</dbReference>
<sequence length="273" mass="29488">MATRSRTKPSPFILNCLPSPKPEKNWTLETAAAAGITSASTPKSAAAAAANIDLREAWWAVGDQGNTGSCVGWGTADAVLRWHFVKAGRLAKTEKLSVRYIWMASKETDQYTTRPTSFVESDGTWLTAALGIAQKFGVVTDKVLPFKLGGQSQMYTGSANTFYALAAQRRIASYFNLGRNLSAWRNWLATKGPILTRLDVDNAFMQATASKGKLDTYTPNSGLGGHCVALVGYVNGRFIVRNSWGTDWGDKGFAHAADSYAQPAFTEAFGVVL</sequence>
<gene>
    <name evidence="3" type="ORF">AQPW35_03050</name>
</gene>
<dbReference type="InterPro" id="IPR038765">
    <property type="entry name" value="Papain-like_cys_pep_sf"/>
</dbReference>
<dbReference type="SUPFAM" id="SSF54001">
    <property type="entry name" value="Cysteine proteinases"/>
    <property type="match status" value="1"/>
</dbReference>
<dbReference type="Pfam" id="PF00112">
    <property type="entry name" value="Peptidase_C1"/>
    <property type="match status" value="1"/>
</dbReference>
<evidence type="ECO:0000259" key="2">
    <source>
        <dbReference type="SMART" id="SM00645"/>
    </source>
</evidence>
<accession>A0A480AHV6</accession>
<comment type="similarity">
    <text evidence="1">Belongs to the peptidase C1 family.</text>
</comment>
<dbReference type="AlphaFoldDB" id="A0A480AHV6"/>
<protein>
    <submittedName>
        <fullName evidence="3">Peptidase C1</fullName>
    </submittedName>
</protein>
<proteinExistence type="inferred from homology"/>
<dbReference type="CDD" id="cd02619">
    <property type="entry name" value="Peptidase_C1"/>
    <property type="match status" value="1"/>
</dbReference>
<comment type="caution">
    <text evidence="3">The sequence shown here is derived from an EMBL/GenBank/DDBJ whole genome shotgun (WGS) entry which is preliminary data.</text>
</comment>
<dbReference type="RefSeq" id="WP_137730995.1">
    <property type="nucleotide sequence ID" value="NZ_BJCL01000001.1"/>
</dbReference>
<dbReference type="OrthoDB" id="1491023at2"/>
<dbReference type="EMBL" id="BJCL01000001">
    <property type="protein sequence ID" value="GCL61224.1"/>
    <property type="molecule type" value="Genomic_DNA"/>
</dbReference>
<dbReference type="PANTHER" id="PTHR12411">
    <property type="entry name" value="CYSTEINE PROTEASE FAMILY C1-RELATED"/>
    <property type="match status" value="1"/>
</dbReference>
<evidence type="ECO:0000313" key="3">
    <source>
        <dbReference type="EMBL" id="GCL61224.1"/>
    </source>
</evidence>